<dbReference type="PANTHER" id="PTHR43252">
    <property type="entry name" value="TRANSCRIPTIONAL REGULATOR YQJI"/>
    <property type="match status" value="1"/>
</dbReference>
<protein>
    <submittedName>
        <fullName evidence="3">PadR family transcriptional regulator</fullName>
    </submittedName>
</protein>
<feature type="domain" description="Transcription regulator PadR N-terminal" evidence="1">
    <location>
        <begin position="7"/>
        <end position="81"/>
    </location>
</feature>
<name>A0A9E9C5I7_9CYAN</name>
<dbReference type="Pfam" id="PF10400">
    <property type="entry name" value="Vir_act_alpha_C"/>
    <property type="match status" value="1"/>
</dbReference>
<evidence type="ECO:0000313" key="4">
    <source>
        <dbReference type="Proteomes" id="UP001163152"/>
    </source>
</evidence>
<dbReference type="PANTHER" id="PTHR43252:SF4">
    <property type="entry name" value="TRANSCRIPTIONAL REGULATORY PROTEIN"/>
    <property type="match status" value="1"/>
</dbReference>
<dbReference type="Pfam" id="PF03551">
    <property type="entry name" value="PadR"/>
    <property type="match status" value="1"/>
</dbReference>
<evidence type="ECO:0000259" key="1">
    <source>
        <dbReference type="Pfam" id="PF03551"/>
    </source>
</evidence>
<sequence length="177" mass="20554">MALAQAVLSLLSHKPSSGYEIAKAFDGSVGYFWQATHQQIYRELKKLEEQQWVSVEVIPQEKSLDKKVYALTPLGQQKLAEWIDEETELGPLREDILVKVFAGHLVPSPVLLRQLEHHRRQHLKRLATYESIAADYFPTPDQLTFEQRCQYLTLRRGIRNEQDWIAWCDEAIEALQP</sequence>
<dbReference type="SUPFAM" id="SSF46785">
    <property type="entry name" value="Winged helix' DNA-binding domain"/>
    <property type="match status" value="1"/>
</dbReference>
<dbReference type="Gene3D" id="1.10.10.10">
    <property type="entry name" value="Winged helix-like DNA-binding domain superfamily/Winged helix DNA-binding domain"/>
    <property type="match status" value="1"/>
</dbReference>
<feature type="domain" description="Transcription regulator PadR C-terminal" evidence="2">
    <location>
        <begin position="92"/>
        <end position="175"/>
    </location>
</feature>
<dbReference type="KEGG" id="tsin:OXH18_04070"/>
<evidence type="ECO:0000259" key="2">
    <source>
        <dbReference type="Pfam" id="PF10400"/>
    </source>
</evidence>
<dbReference type="AlphaFoldDB" id="A0A9E9C5I7"/>
<evidence type="ECO:0000313" key="3">
    <source>
        <dbReference type="EMBL" id="WAL61186.1"/>
    </source>
</evidence>
<dbReference type="RefSeq" id="WP_268611143.1">
    <property type="nucleotide sequence ID" value="NZ_CP113797.1"/>
</dbReference>
<dbReference type="InterPro" id="IPR036390">
    <property type="entry name" value="WH_DNA-bd_sf"/>
</dbReference>
<proteinExistence type="predicted"/>
<dbReference type="InterPro" id="IPR005149">
    <property type="entry name" value="Tscrpt_reg_PadR_N"/>
</dbReference>
<dbReference type="EMBL" id="CP113797">
    <property type="protein sequence ID" value="WAL61186.1"/>
    <property type="molecule type" value="Genomic_DNA"/>
</dbReference>
<accession>A0A9E9C5I7</accession>
<keyword evidence="4" id="KW-1185">Reference proteome</keyword>
<dbReference type="InterPro" id="IPR036388">
    <property type="entry name" value="WH-like_DNA-bd_sf"/>
</dbReference>
<gene>
    <name evidence="3" type="ORF">OXH18_04070</name>
</gene>
<organism evidence="3 4">
    <name type="scientific">Thermocoleostomius sinensis A174</name>
    <dbReference type="NCBI Taxonomy" id="2016057"/>
    <lineage>
        <taxon>Bacteria</taxon>
        <taxon>Bacillati</taxon>
        <taxon>Cyanobacteriota</taxon>
        <taxon>Cyanophyceae</taxon>
        <taxon>Oculatellales</taxon>
        <taxon>Oculatellaceae</taxon>
        <taxon>Thermocoleostomius</taxon>
    </lineage>
</organism>
<dbReference type="InterPro" id="IPR018309">
    <property type="entry name" value="Tscrpt_reg_PadR_C"/>
</dbReference>
<dbReference type="Proteomes" id="UP001163152">
    <property type="component" value="Chromosome"/>
</dbReference>
<dbReference type="Gene3D" id="6.10.140.190">
    <property type="match status" value="1"/>
</dbReference>
<reference evidence="3" key="1">
    <citation type="submission" date="2022-12" db="EMBL/GenBank/DDBJ databases">
        <title>Polyphasic identification of a Novel Hot-Spring Cyanobacterium Ocullathermofonsia sinensis gen nov. sp. nov. and Genomic Insights on its Adaptations to the Thermal Habitat.</title>
        <authorList>
            <person name="Daroch M."/>
            <person name="Tang J."/>
            <person name="Jiang Y."/>
        </authorList>
    </citation>
    <scope>NUCLEOTIDE SEQUENCE</scope>
    <source>
        <strain evidence="3">PKUAC-SCTA174</strain>
    </source>
</reference>